<dbReference type="SMART" id="SM00382">
    <property type="entry name" value="AAA"/>
    <property type="match status" value="1"/>
</dbReference>
<keyword evidence="2" id="KW-0813">Transport</keyword>
<accession>A0A4P6KHV4</accession>
<gene>
    <name evidence="6" type="ORF">EVS81_15535</name>
</gene>
<dbReference type="SUPFAM" id="SSF52540">
    <property type="entry name" value="P-loop containing nucleoside triphosphate hydrolases"/>
    <property type="match status" value="1"/>
</dbReference>
<dbReference type="Pfam" id="PF00005">
    <property type="entry name" value="ABC_tran"/>
    <property type="match status" value="1"/>
</dbReference>
<dbReference type="GO" id="GO:0015833">
    <property type="term" value="P:peptide transport"/>
    <property type="evidence" value="ECO:0007669"/>
    <property type="project" value="InterPro"/>
</dbReference>
<keyword evidence="7" id="KW-1185">Reference proteome</keyword>
<evidence type="ECO:0000256" key="4">
    <source>
        <dbReference type="ARBA" id="ARBA00022840"/>
    </source>
</evidence>
<evidence type="ECO:0000313" key="7">
    <source>
        <dbReference type="Proteomes" id="UP000289260"/>
    </source>
</evidence>
<dbReference type="InterPro" id="IPR003439">
    <property type="entry name" value="ABC_transporter-like_ATP-bd"/>
</dbReference>
<dbReference type="KEGG" id="ltr:EVS81_15535"/>
<dbReference type="InterPro" id="IPR003593">
    <property type="entry name" value="AAA+_ATPase"/>
</dbReference>
<evidence type="ECO:0000256" key="2">
    <source>
        <dbReference type="ARBA" id="ARBA00022448"/>
    </source>
</evidence>
<dbReference type="PROSITE" id="PS50893">
    <property type="entry name" value="ABC_TRANSPORTER_2"/>
    <property type="match status" value="1"/>
</dbReference>
<protein>
    <submittedName>
        <fullName evidence="6">ABC transporter ATP-binding protein</fullName>
    </submittedName>
</protein>
<dbReference type="GO" id="GO:0055085">
    <property type="term" value="P:transmembrane transport"/>
    <property type="evidence" value="ECO:0007669"/>
    <property type="project" value="UniProtKB-ARBA"/>
</dbReference>
<evidence type="ECO:0000259" key="5">
    <source>
        <dbReference type="PROSITE" id="PS50893"/>
    </source>
</evidence>
<dbReference type="PANTHER" id="PTHR43776">
    <property type="entry name" value="TRANSPORT ATP-BINDING PROTEIN"/>
    <property type="match status" value="1"/>
</dbReference>
<dbReference type="PANTHER" id="PTHR43776:SF7">
    <property type="entry name" value="D,D-DIPEPTIDE TRANSPORT ATP-BINDING PROTEIN DDPF-RELATED"/>
    <property type="match status" value="1"/>
</dbReference>
<sequence length="279" mass="30376">MTPQHDPAPPLLEVRDLCKRFSHGTVVAAEDVSFAIEPGGSLGIVGESGSGKTTVSRIVAGLERADSGEVLVEGHPVQPGRGHRARMERARVMQMVFQDPYQSLDPRQSAREALAEIVALHTGRRGAARAARVEQLLDQVGLDSATAARMPRDLSGGQRQRVAIARALAAEPRLLILDEAVAALDVSIQAQILRLLDRIRQETGVALMFVSHDLEVVRWITDDVLVMFRGRTVEAGRTAEVLAAPEHPYTRLLLASVPSLDWSPRDVADARREFIARSA</sequence>
<name>A0A4P6KHV4_9MICO</name>
<dbReference type="CDD" id="cd03257">
    <property type="entry name" value="ABC_NikE_OppD_transporters"/>
    <property type="match status" value="1"/>
</dbReference>
<reference evidence="6 7" key="1">
    <citation type="submission" date="2019-02" db="EMBL/GenBank/DDBJ databases">
        <authorList>
            <person name="Sun L."/>
            <person name="Pan D."/>
            <person name="Wu X."/>
        </authorList>
    </citation>
    <scope>NUCLEOTIDE SEQUENCE [LARGE SCALE GENOMIC DNA]</scope>
    <source>
        <strain evidence="6 7">JW-1</strain>
    </source>
</reference>
<comment type="similarity">
    <text evidence="1">Belongs to the ABC transporter superfamily.</text>
</comment>
<dbReference type="EMBL" id="CP035806">
    <property type="protein sequence ID" value="QBE50066.1"/>
    <property type="molecule type" value="Genomic_DNA"/>
</dbReference>
<evidence type="ECO:0000313" key="6">
    <source>
        <dbReference type="EMBL" id="QBE50066.1"/>
    </source>
</evidence>
<dbReference type="OrthoDB" id="8481147at2"/>
<feature type="domain" description="ABC transporter" evidence="5">
    <location>
        <begin position="12"/>
        <end position="254"/>
    </location>
</feature>
<organism evidence="6 7">
    <name type="scientific">Leucobacter triazinivorans</name>
    <dbReference type="NCBI Taxonomy" id="1784719"/>
    <lineage>
        <taxon>Bacteria</taxon>
        <taxon>Bacillati</taxon>
        <taxon>Actinomycetota</taxon>
        <taxon>Actinomycetes</taxon>
        <taxon>Micrococcales</taxon>
        <taxon>Microbacteriaceae</taxon>
        <taxon>Leucobacter</taxon>
    </lineage>
</organism>
<dbReference type="PROSITE" id="PS00211">
    <property type="entry name" value="ABC_TRANSPORTER_1"/>
    <property type="match status" value="1"/>
</dbReference>
<dbReference type="GO" id="GO:0005524">
    <property type="term" value="F:ATP binding"/>
    <property type="evidence" value="ECO:0007669"/>
    <property type="project" value="UniProtKB-KW"/>
</dbReference>
<proteinExistence type="inferred from homology"/>
<keyword evidence="4 6" id="KW-0067">ATP-binding</keyword>
<dbReference type="RefSeq" id="WP_130111161.1">
    <property type="nucleotide sequence ID" value="NZ_CP035806.1"/>
</dbReference>
<dbReference type="InterPro" id="IPR050319">
    <property type="entry name" value="ABC_transp_ATP-bind"/>
</dbReference>
<dbReference type="Pfam" id="PF08352">
    <property type="entry name" value="oligo_HPY"/>
    <property type="match status" value="1"/>
</dbReference>
<dbReference type="AlphaFoldDB" id="A0A4P6KHV4"/>
<dbReference type="GO" id="GO:0016887">
    <property type="term" value="F:ATP hydrolysis activity"/>
    <property type="evidence" value="ECO:0007669"/>
    <property type="project" value="InterPro"/>
</dbReference>
<dbReference type="InterPro" id="IPR013563">
    <property type="entry name" value="Oligopep_ABC_C"/>
</dbReference>
<dbReference type="Proteomes" id="UP000289260">
    <property type="component" value="Chromosome"/>
</dbReference>
<evidence type="ECO:0000256" key="3">
    <source>
        <dbReference type="ARBA" id="ARBA00022741"/>
    </source>
</evidence>
<dbReference type="Gene3D" id="3.40.50.300">
    <property type="entry name" value="P-loop containing nucleotide triphosphate hydrolases"/>
    <property type="match status" value="1"/>
</dbReference>
<keyword evidence="3" id="KW-0547">Nucleotide-binding</keyword>
<dbReference type="InterPro" id="IPR017871">
    <property type="entry name" value="ABC_transporter-like_CS"/>
</dbReference>
<dbReference type="InterPro" id="IPR027417">
    <property type="entry name" value="P-loop_NTPase"/>
</dbReference>
<evidence type="ECO:0000256" key="1">
    <source>
        <dbReference type="ARBA" id="ARBA00005417"/>
    </source>
</evidence>